<sequence>LRLRRPQARLDRRGSVQRAVPCRRQAVQGRRWSHRPLRRARYPSEPLLCRCLHHHKRCFPVLRCRTRPLWPPLLLEHWRCLLRHGLRAHGVLVLHPRV</sequence>
<name>A0A0G4NEX6_VERLO</name>
<evidence type="ECO:0000313" key="1">
    <source>
        <dbReference type="EMBL" id="CRK44968.1"/>
    </source>
</evidence>
<dbReference type="AlphaFoldDB" id="A0A0G4NEX6"/>
<organism evidence="1 2">
    <name type="scientific">Verticillium longisporum</name>
    <name type="common">Verticillium dahliae var. longisporum</name>
    <dbReference type="NCBI Taxonomy" id="100787"/>
    <lineage>
        <taxon>Eukaryota</taxon>
        <taxon>Fungi</taxon>
        <taxon>Dikarya</taxon>
        <taxon>Ascomycota</taxon>
        <taxon>Pezizomycotina</taxon>
        <taxon>Sordariomycetes</taxon>
        <taxon>Hypocreomycetidae</taxon>
        <taxon>Glomerellales</taxon>
        <taxon>Plectosphaerellaceae</taxon>
        <taxon>Verticillium</taxon>
    </lineage>
</organism>
<gene>
    <name evidence="1" type="ORF">BN1723_019602</name>
</gene>
<feature type="non-terminal residue" evidence="1">
    <location>
        <position position="1"/>
    </location>
</feature>
<proteinExistence type="predicted"/>
<accession>A0A0G4NEX6</accession>
<reference evidence="2" key="1">
    <citation type="submission" date="2015-05" db="EMBL/GenBank/DDBJ databases">
        <authorList>
            <person name="Fogelqvist Johan"/>
        </authorList>
    </citation>
    <scope>NUCLEOTIDE SEQUENCE [LARGE SCALE GENOMIC DNA]</scope>
</reference>
<dbReference type="EMBL" id="CVQI01034422">
    <property type="protein sequence ID" value="CRK44968.1"/>
    <property type="molecule type" value="Genomic_DNA"/>
</dbReference>
<evidence type="ECO:0000313" key="2">
    <source>
        <dbReference type="Proteomes" id="UP000045706"/>
    </source>
</evidence>
<protein>
    <submittedName>
        <fullName evidence="1">Uncharacterized protein</fullName>
    </submittedName>
</protein>
<dbReference type="Proteomes" id="UP000045706">
    <property type="component" value="Unassembled WGS sequence"/>
</dbReference>